<protein>
    <submittedName>
        <fullName evidence="3">Uncharacterized protein</fullName>
    </submittedName>
</protein>
<feature type="compositionally biased region" description="Acidic residues" evidence="1">
    <location>
        <begin position="31"/>
        <end position="43"/>
    </location>
</feature>
<evidence type="ECO:0000313" key="2">
    <source>
        <dbReference type="Proteomes" id="UP000887565"/>
    </source>
</evidence>
<keyword evidence="2" id="KW-1185">Reference proteome</keyword>
<dbReference type="WBParaSite" id="nRc.2.0.1.t08326-RA">
    <property type="protein sequence ID" value="nRc.2.0.1.t08326-RA"/>
    <property type="gene ID" value="nRc.2.0.1.g08326"/>
</dbReference>
<name>A0A915I3L2_ROMCU</name>
<proteinExistence type="predicted"/>
<accession>A0A915I3L2</accession>
<evidence type="ECO:0000256" key="1">
    <source>
        <dbReference type="SAM" id="MobiDB-lite"/>
    </source>
</evidence>
<feature type="region of interest" description="Disordered" evidence="1">
    <location>
        <begin position="18"/>
        <end position="77"/>
    </location>
</feature>
<reference evidence="3" key="1">
    <citation type="submission" date="2022-11" db="UniProtKB">
        <authorList>
            <consortium name="WormBaseParasite"/>
        </authorList>
    </citation>
    <scope>IDENTIFICATION</scope>
</reference>
<sequence length="349" mass="37874">MSLKSALEIEWDDDRYNNGELLKSIPPMPEPEVEPMSEGELTDDGVPKGNTDKPVLPPGYKIPKRGNGLTSRADSTERPHVLQRIGETFGVLNILPHKRASLLQGVTAMQDIADAPGANRHEQPVGETTVSAPKTRLAAQKLVCGTPNGVNDEMGPHCFRIMEAAATHAGAKAEGRMDAARAGANALPCCGIANHNADAGSGFPHRSSESVFDIEMLETRPPETNVITASPRIIRDQGSMNIQAPIQGLEEEATEMLELAKNFMECQGMDADARLMLVKLQGGDQELKTHYCEENGLLFRIINGNKKLYIPKALRNEVLMIHHDTKFAVILLSKNALFYSGAVLLAPNA</sequence>
<dbReference type="Proteomes" id="UP000887565">
    <property type="component" value="Unplaced"/>
</dbReference>
<organism evidence="2 3">
    <name type="scientific">Romanomermis culicivorax</name>
    <name type="common">Nematode worm</name>
    <dbReference type="NCBI Taxonomy" id="13658"/>
    <lineage>
        <taxon>Eukaryota</taxon>
        <taxon>Metazoa</taxon>
        <taxon>Ecdysozoa</taxon>
        <taxon>Nematoda</taxon>
        <taxon>Enoplea</taxon>
        <taxon>Dorylaimia</taxon>
        <taxon>Mermithida</taxon>
        <taxon>Mermithoidea</taxon>
        <taxon>Mermithidae</taxon>
        <taxon>Romanomermis</taxon>
    </lineage>
</organism>
<dbReference type="AlphaFoldDB" id="A0A915I3L2"/>
<evidence type="ECO:0000313" key="3">
    <source>
        <dbReference type="WBParaSite" id="nRc.2.0.1.t08326-RA"/>
    </source>
</evidence>